<evidence type="ECO:0000256" key="1">
    <source>
        <dbReference type="ARBA" id="ARBA00005711"/>
    </source>
</evidence>
<gene>
    <name evidence="4" type="ORF">HUJ06_017369</name>
</gene>
<dbReference type="InterPro" id="IPR005516">
    <property type="entry name" value="Remorin_C"/>
</dbReference>
<name>A0A822ZQC2_NELNU</name>
<accession>A0A822ZQC2</accession>
<organism evidence="4 5">
    <name type="scientific">Nelumbo nucifera</name>
    <name type="common">Sacred lotus</name>
    <dbReference type="NCBI Taxonomy" id="4432"/>
    <lineage>
        <taxon>Eukaryota</taxon>
        <taxon>Viridiplantae</taxon>
        <taxon>Streptophyta</taxon>
        <taxon>Embryophyta</taxon>
        <taxon>Tracheophyta</taxon>
        <taxon>Spermatophyta</taxon>
        <taxon>Magnoliopsida</taxon>
        <taxon>Proteales</taxon>
        <taxon>Nelumbonaceae</taxon>
        <taxon>Nelumbo</taxon>
    </lineage>
</organism>
<reference evidence="4 5" key="1">
    <citation type="journal article" date="2020" name="Mol. Biol. Evol.">
        <title>Distinct Expression and Methylation Patterns for Genes with Different Fates following a Single Whole-Genome Duplication in Flowering Plants.</title>
        <authorList>
            <person name="Shi T."/>
            <person name="Rahmani R.S."/>
            <person name="Gugger P.F."/>
            <person name="Wang M."/>
            <person name="Li H."/>
            <person name="Zhang Y."/>
            <person name="Li Z."/>
            <person name="Wang Q."/>
            <person name="Van de Peer Y."/>
            <person name="Marchal K."/>
            <person name="Chen J."/>
        </authorList>
    </citation>
    <scope>NUCLEOTIDE SEQUENCE [LARGE SCALE GENOMIC DNA]</scope>
    <source>
        <tissue evidence="4">Leaf</tissue>
    </source>
</reference>
<sequence>MYSGSILYQGIIVNSAMSTFIFSLDWLRLTKTVDMTIILENCITNSSFINQLFNSHDKLDDIFKKKSIFYLQLHYEVIWYMFNNLAYLNNLNRADKKLSAIGSWENSKKASVEAQLRKVEVYHSHNSSYVQKIEVNCSHKSIHYGYLLSIYFVMHLEKNKSIRRNKCTYHQLFIEKEW</sequence>
<comment type="similarity">
    <text evidence="1">Belongs to the remorin family.</text>
</comment>
<keyword evidence="2" id="KW-1133">Transmembrane helix</keyword>
<feature type="domain" description="Remorin C-terminal" evidence="3">
    <location>
        <begin position="92"/>
        <end position="124"/>
    </location>
</feature>
<evidence type="ECO:0000313" key="5">
    <source>
        <dbReference type="Proteomes" id="UP000607653"/>
    </source>
</evidence>
<protein>
    <recommendedName>
        <fullName evidence="3">Remorin C-terminal domain-containing protein</fullName>
    </recommendedName>
</protein>
<dbReference type="Proteomes" id="UP000607653">
    <property type="component" value="Unassembled WGS sequence"/>
</dbReference>
<evidence type="ECO:0000259" key="3">
    <source>
        <dbReference type="Pfam" id="PF03763"/>
    </source>
</evidence>
<evidence type="ECO:0000256" key="2">
    <source>
        <dbReference type="SAM" id="Phobius"/>
    </source>
</evidence>
<dbReference type="AlphaFoldDB" id="A0A822ZQC2"/>
<keyword evidence="2" id="KW-0812">Transmembrane</keyword>
<proteinExistence type="inferred from homology"/>
<dbReference type="Pfam" id="PF03763">
    <property type="entry name" value="Remorin_C"/>
    <property type="match status" value="1"/>
</dbReference>
<dbReference type="EMBL" id="DUZY01000008">
    <property type="protein sequence ID" value="DAD47432.1"/>
    <property type="molecule type" value="Genomic_DNA"/>
</dbReference>
<keyword evidence="2" id="KW-0472">Membrane</keyword>
<comment type="caution">
    <text evidence="4">The sequence shown here is derived from an EMBL/GenBank/DDBJ whole genome shotgun (WGS) entry which is preliminary data.</text>
</comment>
<keyword evidence="5" id="KW-1185">Reference proteome</keyword>
<evidence type="ECO:0000313" key="4">
    <source>
        <dbReference type="EMBL" id="DAD47432.1"/>
    </source>
</evidence>
<feature type="transmembrane region" description="Helical" evidence="2">
    <location>
        <begin position="6"/>
        <end position="27"/>
    </location>
</feature>